<reference evidence="2" key="1">
    <citation type="submission" date="2025-08" db="UniProtKB">
        <authorList>
            <consortium name="RefSeq"/>
        </authorList>
    </citation>
    <scope>IDENTIFICATION</scope>
    <source>
        <tissue evidence="2">Whole insect</tissue>
    </source>
</reference>
<organism evidence="2">
    <name type="scientific">Diabrotica virgifera virgifera</name>
    <name type="common">western corn rootworm</name>
    <dbReference type="NCBI Taxonomy" id="50390"/>
    <lineage>
        <taxon>Eukaryota</taxon>
        <taxon>Metazoa</taxon>
        <taxon>Ecdysozoa</taxon>
        <taxon>Arthropoda</taxon>
        <taxon>Hexapoda</taxon>
        <taxon>Insecta</taxon>
        <taxon>Pterygota</taxon>
        <taxon>Neoptera</taxon>
        <taxon>Endopterygota</taxon>
        <taxon>Coleoptera</taxon>
        <taxon>Polyphaga</taxon>
        <taxon>Cucujiformia</taxon>
        <taxon>Chrysomeloidea</taxon>
        <taxon>Chrysomelidae</taxon>
        <taxon>Galerucinae</taxon>
        <taxon>Diabroticina</taxon>
        <taxon>Diabroticites</taxon>
        <taxon>Diabrotica</taxon>
    </lineage>
</organism>
<dbReference type="InParanoid" id="A0A6P7FTQ3"/>
<evidence type="ECO:0000256" key="1">
    <source>
        <dbReference type="SAM" id="MobiDB-lite"/>
    </source>
</evidence>
<feature type="compositionally biased region" description="Polar residues" evidence="1">
    <location>
        <begin position="19"/>
        <end position="36"/>
    </location>
</feature>
<feature type="compositionally biased region" description="Polar residues" evidence="1">
    <location>
        <begin position="180"/>
        <end position="199"/>
    </location>
</feature>
<dbReference type="AlphaFoldDB" id="A0A6P7FTQ3"/>
<proteinExistence type="predicted"/>
<feature type="non-terminal residue" evidence="2">
    <location>
        <position position="1"/>
    </location>
</feature>
<sequence>NVPTSPEELPNNEEDVDLSLTNDDCNQPTDLLSGNTENEKSDAKSAAVVNITETSQKPRKQIKIGGKRKKDDNLLHIWKERDKKRETFFKSIVKKRNHDDIEAFCHHIGEALRNLPPVEKAEAQKHLSMVLSDYEIQAARNACATQSCSAGSNCASPQSSSNELPGPSVSPHYPPYTPGSVHSLSSDCSPISATGTTPEPTDLSARDNEETLFYLLSL</sequence>
<feature type="compositionally biased region" description="Polar residues" evidence="1">
    <location>
        <begin position="154"/>
        <end position="163"/>
    </location>
</feature>
<feature type="region of interest" description="Disordered" evidence="1">
    <location>
        <begin position="1"/>
        <end position="61"/>
    </location>
</feature>
<gene>
    <name evidence="2" type="primary">LOC114331069</name>
</gene>
<accession>A0A6P7FTQ3</accession>
<name>A0A6P7FTQ3_DIAVI</name>
<evidence type="ECO:0000313" key="2">
    <source>
        <dbReference type="RefSeq" id="XP_028136343.1"/>
    </source>
</evidence>
<protein>
    <submittedName>
        <fullName evidence="2">Uncharacterized protein LOC114331069</fullName>
    </submittedName>
</protein>
<feature type="region of interest" description="Disordered" evidence="1">
    <location>
        <begin position="154"/>
        <end position="208"/>
    </location>
</feature>
<dbReference type="RefSeq" id="XP_028136343.1">
    <property type="nucleotide sequence ID" value="XM_028280542.1"/>
</dbReference>